<reference evidence="15" key="1">
    <citation type="submission" date="2025-08" db="UniProtKB">
        <authorList>
            <consortium name="RefSeq"/>
        </authorList>
    </citation>
    <scope>IDENTIFICATION</scope>
    <source>
        <strain evidence="15">Aabys</strain>
        <tissue evidence="15">Whole body</tissue>
    </source>
</reference>
<evidence type="ECO:0000256" key="2">
    <source>
        <dbReference type="ARBA" id="ARBA00007193"/>
    </source>
</evidence>
<name>A0ABM3UV86_MUSDO</name>
<evidence type="ECO:0000313" key="14">
    <source>
        <dbReference type="Proteomes" id="UP001652621"/>
    </source>
</evidence>
<keyword evidence="11 12" id="KW-0407">Ion channel</keyword>
<accession>A0ABM3UV86</accession>
<dbReference type="Proteomes" id="UP001652621">
    <property type="component" value="Unplaced"/>
</dbReference>
<protein>
    <submittedName>
        <fullName evidence="15">Pickpocket protein 19-like</fullName>
    </submittedName>
</protein>
<evidence type="ECO:0000256" key="7">
    <source>
        <dbReference type="ARBA" id="ARBA00023053"/>
    </source>
</evidence>
<keyword evidence="5 12" id="KW-0812">Transmembrane</keyword>
<keyword evidence="9 13" id="KW-0472">Membrane</keyword>
<evidence type="ECO:0000256" key="3">
    <source>
        <dbReference type="ARBA" id="ARBA00022448"/>
    </source>
</evidence>
<proteinExistence type="inferred from homology"/>
<keyword evidence="8 12" id="KW-0406">Ion transport</keyword>
<keyword evidence="3 12" id="KW-0813">Transport</keyword>
<comment type="similarity">
    <text evidence="2 12">Belongs to the amiloride-sensitive sodium channel (TC 1.A.6) family.</text>
</comment>
<evidence type="ECO:0000256" key="12">
    <source>
        <dbReference type="RuleBase" id="RU000679"/>
    </source>
</evidence>
<feature type="transmembrane region" description="Helical" evidence="13">
    <location>
        <begin position="85"/>
        <end position="102"/>
    </location>
</feature>
<evidence type="ECO:0000256" key="5">
    <source>
        <dbReference type="ARBA" id="ARBA00022692"/>
    </source>
</evidence>
<keyword evidence="10 12" id="KW-0739">Sodium transport</keyword>
<evidence type="ECO:0000256" key="9">
    <source>
        <dbReference type="ARBA" id="ARBA00023136"/>
    </source>
</evidence>
<comment type="subcellular location">
    <subcellularLocation>
        <location evidence="1">Membrane</location>
        <topology evidence="1">Multi-pass membrane protein</topology>
    </subcellularLocation>
</comment>
<keyword evidence="4 12" id="KW-0894">Sodium channel</keyword>
<dbReference type="InterPro" id="IPR001873">
    <property type="entry name" value="ENaC"/>
</dbReference>
<evidence type="ECO:0000256" key="8">
    <source>
        <dbReference type="ARBA" id="ARBA00023065"/>
    </source>
</evidence>
<gene>
    <name evidence="15" type="primary">LOC131802082</name>
</gene>
<keyword evidence="14" id="KW-1185">Reference proteome</keyword>
<organism evidence="14 15">
    <name type="scientific">Musca domestica</name>
    <name type="common">House fly</name>
    <dbReference type="NCBI Taxonomy" id="7370"/>
    <lineage>
        <taxon>Eukaryota</taxon>
        <taxon>Metazoa</taxon>
        <taxon>Ecdysozoa</taxon>
        <taxon>Arthropoda</taxon>
        <taxon>Hexapoda</taxon>
        <taxon>Insecta</taxon>
        <taxon>Pterygota</taxon>
        <taxon>Neoptera</taxon>
        <taxon>Endopterygota</taxon>
        <taxon>Diptera</taxon>
        <taxon>Brachycera</taxon>
        <taxon>Muscomorpha</taxon>
        <taxon>Muscoidea</taxon>
        <taxon>Muscidae</taxon>
        <taxon>Musca</taxon>
    </lineage>
</organism>
<evidence type="ECO:0000256" key="10">
    <source>
        <dbReference type="ARBA" id="ARBA00023201"/>
    </source>
</evidence>
<evidence type="ECO:0000313" key="15">
    <source>
        <dbReference type="RefSeq" id="XP_058977437.1"/>
    </source>
</evidence>
<keyword evidence="7" id="KW-0915">Sodium</keyword>
<evidence type="ECO:0000256" key="1">
    <source>
        <dbReference type="ARBA" id="ARBA00004141"/>
    </source>
</evidence>
<dbReference type="Gene3D" id="1.10.287.770">
    <property type="entry name" value="YojJ-like"/>
    <property type="match status" value="1"/>
</dbReference>
<evidence type="ECO:0000256" key="13">
    <source>
        <dbReference type="SAM" id="Phobius"/>
    </source>
</evidence>
<feature type="transmembrane region" description="Helical" evidence="13">
    <location>
        <begin position="60"/>
        <end position="79"/>
    </location>
</feature>
<evidence type="ECO:0000256" key="4">
    <source>
        <dbReference type="ARBA" id="ARBA00022461"/>
    </source>
</evidence>
<evidence type="ECO:0000256" key="6">
    <source>
        <dbReference type="ARBA" id="ARBA00022989"/>
    </source>
</evidence>
<dbReference type="Pfam" id="PF00858">
    <property type="entry name" value="ASC"/>
    <property type="match status" value="1"/>
</dbReference>
<keyword evidence="6 13" id="KW-1133">Transmembrane helix</keyword>
<dbReference type="RefSeq" id="XP_058977437.1">
    <property type="nucleotide sequence ID" value="XM_059121454.1"/>
</dbReference>
<dbReference type="GeneID" id="131802082"/>
<sequence length="123" mass="14177">MDENGRGMICDCIDNCESLIYLVAVNTQPIHSLLPKKSASVIYVHVYYNRRTLTKYAARLEYTFLSMTAYIGGVFGLFWGASVLSLVEMVYAIMRFIIGFIWKKCNTIRRTRRIATTLNVIYE</sequence>
<evidence type="ECO:0000256" key="11">
    <source>
        <dbReference type="ARBA" id="ARBA00023303"/>
    </source>
</evidence>